<organism evidence="8 9">
    <name type="scientific">Effrenium voratum</name>
    <dbReference type="NCBI Taxonomy" id="2562239"/>
    <lineage>
        <taxon>Eukaryota</taxon>
        <taxon>Sar</taxon>
        <taxon>Alveolata</taxon>
        <taxon>Dinophyceae</taxon>
        <taxon>Suessiales</taxon>
        <taxon>Symbiodiniaceae</taxon>
        <taxon>Effrenium</taxon>
    </lineage>
</organism>
<feature type="domain" description="Protein kinase" evidence="6">
    <location>
        <begin position="4"/>
        <end position="71"/>
    </location>
</feature>
<dbReference type="EMBL" id="CAUJNA010002402">
    <property type="protein sequence ID" value="CAJ1392748.1"/>
    <property type="molecule type" value="Genomic_DNA"/>
</dbReference>
<dbReference type="GO" id="GO:0005524">
    <property type="term" value="F:ATP binding"/>
    <property type="evidence" value="ECO:0007669"/>
    <property type="project" value="InterPro"/>
</dbReference>
<name>A0AA36ITU2_9DINO</name>
<dbReference type="SUPFAM" id="SSF56112">
    <property type="entry name" value="Protein kinase-like (PK-like)"/>
    <property type="match status" value="1"/>
</dbReference>
<dbReference type="InterPro" id="IPR011009">
    <property type="entry name" value="Kinase-like_dom_sf"/>
</dbReference>
<reference evidence="8" key="1">
    <citation type="submission" date="2023-08" db="EMBL/GenBank/DDBJ databases">
        <authorList>
            <person name="Chen Y."/>
            <person name="Shah S."/>
            <person name="Dougan E. K."/>
            <person name="Thang M."/>
            <person name="Chan C."/>
        </authorList>
    </citation>
    <scope>NUCLEOTIDE SEQUENCE</scope>
</reference>
<accession>A0AA36ITU2</accession>
<feature type="transmembrane region" description="Helical" evidence="5">
    <location>
        <begin position="248"/>
        <end position="268"/>
    </location>
</feature>
<dbReference type="Proteomes" id="UP001178507">
    <property type="component" value="Unassembled WGS sequence"/>
</dbReference>
<feature type="transmembrane region" description="Helical" evidence="5">
    <location>
        <begin position="190"/>
        <end position="210"/>
    </location>
</feature>
<dbReference type="Pfam" id="PF00069">
    <property type="entry name" value="Pkinase"/>
    <property type="match status" value="1"/>
</dbReference>
<dbReference type="InterPro" id="IPR000719">
    <property type="entry name" value="Prot_kinase_dom"/>
</dbReference>
<evidence type="ECO:0000313" key="8">
    <source>
        <dbReference type="EMBL" id="CAJ1392748.1"/>
    </source>
</evidence>
<dbReference type="AlphaFoldDB" id="A0AA36ITU2"/>
<dbReference type="Pfam" id="PF03151">
    <property type="entry name" value="TPT"/>
    <property type="match status" value="1"/>
</dbReference>
<feature type="transmembrane region" description="Helical" evidence="5">
    <location>
        <begin position="329"/>
        <end position="352"/>
    </location>
</feature>
<feature type="transmembrane region" description="Helical" evidence="5">
    <location>
        <begin position="364"/>
        <end position="397"/>
    </location>
</feature>
<dbReference type="GO" id="GO:0004672">
    <property type="term" value="F:protein kinase activity"/>
    <property type="evidence" value="ECO:0007669"/>
    <property type="project" value="InterPro"/>
</dbReference>
<evidence type="ECO:0000256" key="2">
    <source>
        <dbReference type="ARBA" id="ARBA00022692"/>
    </source>
</evidence>
<proteinExistence type="predicted"/>
<feature type="transmembrane region" description="Helical" evidence="5">
    <location>
        <begin position="217"/>
        <end position="236"/>
    </location>
</feature>
<evidence type="ECO:0000256" key="5">
    <source>
        <dbReference type="SAM" id="Phobius"/>
    </source>
</evidence>
<keyword evidence="4 5" id="KW-0472">Membrane</keyword>
<evidence type="ECO:0000313" key="9">
    <source>
        <dbReference type="Proteomes" id="UP001178507"/>
    </source>
</evidence>
<keyword evidence="9" id="KW-1185">Reference proteome</keyword>
<dbReference type="PANTHER" id="PTHR11132">
    <property type="entry name" value="SOLUTE CARRIER FAMILY 35"/>
    <property type="match status" value="1"/>
</dbReference>
<evidence type="ECO:0000256" key="1">
    <source>
        <dbReference type="ARBA" id="ARBA00004141"/>
    </source>
</evidence>
<gene>
    <name evidence="8" type="ORF">EVOR1521_LOCUS17765</name>
</gene>
<dbReference type="GO" id="GO:0016020">
    <property type="term" value="C:membrane"/>
    <property type="evidence" value="ECO:0007669"/>
    <property type="project" value="UniProtKB-SubCell"/>
</dbReference>
<comment type="caution">
    <text evidence="8">The sequence shown here is derived from an EMBL/GenBank/DDBJ whole genome shotgun (WGS) entry which is preliminary data.</text>
</comment>
<feature type="domain" description="Sugar phosphate transporter" evidence="7">
    <location>
        <begin position="88"/>
        <end position="396"/>
    </location>
</feature>
<feature type="transmembrane region" description="Helical" evidence="5">
    <location>
        <begin position="123"/>
        <end position="143"/>
    </location>
</feature>
<sequence length="442" mass="47800">MHKYRLISKKGEGTFSEVLKAQSIKSGKHVAIKCMKNHFDSIDQVNNLREIQALRRLAGHPNIIKLHEVIALALRNVLPMRRGNVVSICCVAAVWYWTSALWAAVTKDILSQLPGPIYPSTSIWLTFLPQALSYFLVQIFAWLAGLNLFEGTCVSSKSGLSMGIWQLAGAAYFFGQLFTVAALALDAPSIIFVVKAIEPLSTALLAVPLLKQSFNLRLFMAILVACTGIMITAWAAHGGMERAHQSHVYLAMALGMLANVGFSSRACVAKRALAFESSEPLEAYGKLTLAATQSGSVLLLLWLLLGHAVLGDAAVDGVLRHLLTRPGPWFVASFTYFLYQSASILLLSCFLVETHALLVALKHVFVVVLASLMTGAVLNSEMVAGLAIVCAGVAWYLAGGKPEKDAVLPCKMPAEDLTVPWALVALVITVVAIGTVMPMWRV</sequence>
<evidence type="ECO:0008006" key="10">
    <source>
        <dbReference type="Google" id="ProtNLM"/>
    </source>
</evidence>
<comment type="subcellular location">
    <subcellularLocation>
        <location evidence="1">Membrane</location>
        <topology evidence="1">Multi-pass membrane protein</topology>
    </subcellularLocation>
</comment>
<keyword evidence="3 5" id="KW-1133">Transmembrane helix</keyword>
<dbReference type="InterPro" id="IPR050186">
    <property type="entry name" value="TPT_transporter"/>
</dbReference>
<keyword evidence="2 5" id="KW-0812">Transmembrane</keyword>
<evidence type="ECO:0000256" key="3">
    <source>
        <dbReference type="ARBA" id="ARBA00022989"/>
    </source>
</evidence>
<evidence type="ECO:0000256" key="4">
    <source>
        <dbReference type="ARBA" id="ARBA00023136"/>
    </source>
</evidence>
<feature type="transmembrane region" description="Helical" evidence="5">
    <location>
        <begin position="417"/>
        <end position="440"/>
    </location>
</feature>
<feature type="transmembrane region" description="Helical" evidence="5">
    <location>
        <begin position="164"/>
        <end position="184"/>
    </location>
</feature>
<evidence type="ECO:0000259" key="7">
    <source>
        <dbReference type="Pfam" id="PF03151"/>
    </source>
</evidence>
<dbReference type="InterPro" id="IPR004853">
    <property type="entry name" value="Sugar_P_trans_dom"/>
</dbReference>
<dbReference type="FunFam" id="3.30.200.20:FF:000271">
    <property type="entry name" value="MAPK/MAK/MRK overlapping kinase"/>
    <property type="match status" value="1"/>
</dbReference>
<protein>
    <recommendedName>
        <fullName evidence="10">Protein kinase domain-containing protein</fullName>
    </recommendedName>
</protein>
<evidence type="ECO:0000259" key="6">
    <source>
        <dbReference type="Pfam" id="PF00069"/>
    </source>
</evidence>
<dbReference type="Gene3D" id="3.30.200.20">
    <property type="entry name" value="Phosphorylase Kinase, domain 1"/>
    <property type="match status" value="1"/>
</dbReference>
<feature type="transmembrane region" description="Helical" evidence="5">
    <location>
        <begin position="289"/>
        <end position="309"/>
    </location>
</feature>
<feature type="transmembrane region" description="Helical" evidence="5">
    <location>
        <begin position="85"/>
        <end position="103"/>
    </location>
</feature>